<sequence length="88" mass="10159">MGILLPWVRVRMGVAPKVCGADFISFSYFFFGRVSGFAYVLIFLSFFFNKAKALLSLDVFRRLLFRNSFSGNIPITFFFFSNQSFLVL</sequence>
<dbReference type="Proteomes" id="UP001321749">
    <property type="component" value="Unassembled WGS sequence"/>
</dbReference>
<evidence type="ECO:0000256" key="1">
    <source>
        <dbReference type="SAM" id="Phobius"/>
    </source>
</evidence>
<keyword evidence="1" id="KW-0472">Membrane</keyword>
<feature type="transmembrane region" description="Helical" evidence="1">
    <location>
        <begin position="26"/>
        <end position="48"/>
    </location>
</feature>
<reference evidence="2" key="1">
    <citation type="journal article" date="2023" name="Mol. Phylogenet. Evol.">
        <title>Genome-scale phylogeny and comparative genomics of the fungal order Sordariales.</title>
        <authorList>
            <person name="Hensen N."/>
            <person name="Bonometti L."/>
            <person name="Westerberg I."/>
            <person name="Brannstrom I.O."/>
            <person name="Guillou S."/>
            <person name="Cros-Aarteil S."/>
            <person name="Calhoun S."/>
            <person name="Haridas S."/>
            <person name="Kuo A."/>
            <person name="Mondo S."/>
            <person name="Pangilinan J."/>
            <person name="Riley R."/>
            <person name="LaButti K."/>
            <person name="Andreopoulos B."/>
            <person name="Lipzen A."/>
            <person name="Chen C."/>
            <person name="Yan M."/>
            <person name="Daum C."/>
            <person name="Ng V."/>
            <person name="Clum A."/>
            <person name="Steindorff A."/>
            <person name="Ohm R.A."/>
            <person name="Martin F."/>
            <person name="Silar P."/>
            <person name="Natvig D.O."/>
            <person name="Lalanne C."/>
            <person name="Gautier V."/>
            <person name="Ament-Velasquez S.L."/>
            <person name="Kruys A."/>
            <person name="Hutchinson M.I."/>
            <person name="Powell A.J."/>
            <person name="Barry K."/>
            <person name="Miller A.N."/>
            <person name="Grigoriev I.V."/>
            <person name="Debuchy R."/>
            <person name="Gladieux P."/>
            <person name="Hiltunen Thoren M."/>
            <person name="Johannesson H."/>
        </authorList>
    </citation>
    <scope>NUCLEOTIDE SEQUENCE</scope>
    <source>
        <strain evidence="2">PSN324</strain>
    </source>
</reference>
<evidence type="ECO:0000313" key="3">
    <source>
        <dbReference type="Proteomes" id="UP001321749"/>
    </source>
</evidence>
<feature type="transmembrane region" description="Helical" evidence="1">
    <location>
        <begin position="69"/>
        <end position="87"/>
    </location>
</feature>
<keyword evidence="1" id="KW-0812">Transmembrane</keyword>
<name>A0AAV9H9K7_9PEZI</name>
<keyword evidence="3" id="KW-1185">Reference proteome</keyword>
<evidence type="ECO:0000313" key="2">
    <source>
        <dbReference type="EMBL" id="KAK4457242.1"/>
    </source>
</evidence>
<dbReference type="EMBL" id="MU865127">
    <property type="protein sequence ID" value="KAK4457242.1"/>
    <property type="molecule type" value="Genomic_DNA"/>
</dbReference>
<comment type="caution">
    <text evidence="2">The sequence shown here is derived from an EMBL/GenBank/DDBJ whole genome shotgun (WGS) entry which is preliminary data.</text>
</comment>
<protein>
    <submittedName>
        <fullName evidence="2">Uncharacterized protein</fullName>
    </submittedName>
</protein>
<dbReference type="AlphaFoldDB" id="A0AAV9H9K7"/>
<gene>
    <name evidence="2" type="ORF">QBC42DRAFT_279549</name>
</gene>
<organism evidence="2 3">
    <name type="scientific">Cladorrhinum samala</name>
    <dbReference type="NCBI Taxonomy" id="585594"/>
    <lineage>
        <taxon>Eukaryota</taxon>
        <taxon>Fungi</taxon>
        <taxon>Dikarya</taxon>
        <taxon>Ascomycota</taxon>
        <taxon>Pezizomycotina</taxon>
        <taxon>Sordariomycetes</taxon>
        <taxon>Sordariomycetidae</taxon>
        <taxon>Sordariales</taxon>
        <taxon>Podosporaceae</taxon>
        <taxon>Cladorrhinum</taxon>
    </lineage>
</organism>
<keyword evidence="1" id="KW-1133">Transmembrane helix</keyword>
<accession>A0AAV9H9K7</accession>
<proteinExistence type="predicted"/>
<reference evidence="2" key="2">
    <citation type="submission" date="2023-06" db="EMBL/GenBank/DDBJ databases">
        <authorList>
            <consortium name="Lawrence Berkeley National Laboratory"/>
            <person name="Mondo S.J."/>
            <person name="Hensen N."/>
            <person name="Bonometti L."/>
            <person name="Westerberg I."/>
            <person name="Brannstrom I.O."/>
            <person name="Guillou S."/>
            <person name="Cros-Aarteil S."/>
            <person name="Calhoun S."/>
            <person name="Haridas S."/>
            <person name="Kuo A."/>
            <person name="Pangilinan J."/>
            <person name="Riley R."/>
            <person name="Labutti K."/>
            <person name="Andreopoulos B."/>
            <person name="Lipzen A."/>
            <person name="Chen C."/>
            <person name="Yanf M."/>
            <person name="Daum C."/>
            <person name="Ng V."/>
            <person name="Clum A."/>
            <person name="Steindorff A."/>
            <person name="Ohm R."/>
            <person name="Martin F."/>
            <person name="Silar P."/>
            <person name="Natvig D."/>
            <person name="Lalanne C."/>
            <person name="Gautier V."/>
            <person name="Ament-Velasquez S.L."/>
            <person name="Kruys A."/>
            <person name="Hutchinson M.I."/>
            <person name="Powell A.J."/>
            <person name="Barry K."/>
            <person name="Miller A.N."/>
            <person name="Grigoriev I.V."/>
            <person name="Debuchy R."/>
            <person name="Gladieux P."/>
            <person name="Thoren M.H."/>
            <person name="Johannesson H."/>
        </authorList>
    </citation>
    <scope>NUCLEOTIDE SEQUENCE</scope>
    <source>
        <strain evidence="2">PSN324</strain>
    </source>
</reference>